<keyword evidence="1" id="KW-1185">Reference proteome</keyword>
<sequence length="186" mass="20460">MSTEAPGPLWFLSAFSTSMFSWMPPLRGVRKVISVGVVRDGGGLQLASSTEVDAPGYVDFDTYELKKRHRQLRTILCGRCRSLSHGQMVTAVCGHGGYPGGKQFVSAEELREKLSHLCHEKVLIVKLVDIIDFNGSFLARIRDLAGANPIILVITKIDLLPKGTDLNCIGDWVVEATTKKKLKYVS</sequence>
<dbReference type="PANTHER" id="PTHR47569:SF2">
    <property type="entry name" value="NO-ASSOCIATED PROTEIN 1, CHLOROPLASTIC_MITOCHONDRIAL"/>
    <property type="match status" value="1"/>
</dbReference>
<feature type="non-terminal residue" evidence="2">
    <location>
        <position position="186"/>
    </location>
</feature>
<dbReference type="GO" id="GO:0003924">
    <property type="term" value="F:GTPase activity"/>
    <property type="evidence" value="ECO:0007669"/>
    <property type="project" value="InterPro"/>
</dbReference>
<dbReference type="PANTHER" id="PTHR47569">
    <property type="entry name" value="NO-ASSOCIATED PROTEIN 1, CHLOROPLASTIC/MITOCHONDRIAL"/>
    <property type="match status" value="1"/>
</dbReference>
<dbReference type="AlphaFoldDB" id="A0A6J0PS42"/>
<gene>
    <name evidence="2" type="primary">LOC109506730</name>
</gene>
<accession>A0A6J0PS42</accession>
<evidence type="ECO:0000313" key="1">
    <source>
        <dbReference type="Proteomes" id="UP000504607"/>
    </source>
</evidence>
<dbReference type="InParanoid" id="A0A6J0PS42"/>
<dbReference type="RefSeq" id="XP_019710944.1">
    <property type="nucleotide sequence ID" value="XM_019855385.1"/>
</dbReference>
<dbReference type="InterPro" id="IPR027417">
    <property type="entry name" value="P-loop_NTPase"/>
</dbReference>
<dbReference type="InterPro" id="IPR044229">
    <property type="entry name" value="NOA1"/>
</dbReference>
<name>A0A6J0PS42_ELAGV</name>
<dbReference type="Proteomes" id="UP000504607">
    <property type="component" value="Chromosome 16"/>
</dbReference>
<evidence type="ECO:0000313" key="2">
    <source>
        <dbReference type="RefSeq" id="XP_019710944.1"/>
    </source>
</evidence>
<dbReference type="OrthoDB" id="1696305at2759"/>
<reference evidence="2" key="1">
    <citation type="submission" date="2025-08" db="UniProtKB">
        <authorList>
            <consortium name="RefSeq"/>
        </authorList>
    </citation>
    <scope>IDENTIFICATION</scope>
</reference>
<dbReference type="Gene3D" id="3.40.50.300">
    <property type="entry name" value="P-loop containing nucleotide triphosphate hydrolases"/>
    <property type="match status" value="1"/>
</dbReference>
<protein>
    <submittedName>
        <fullName evidence="2">NO-associated protein 1, chloroplastic/mitochondrial-like</fullName>
    </submittedName>
</protein>
<proteinExistence type="predicted"/>
<organism evidence="1 2">
    <name type="scientific">Elaeis guineensis var. tenera</name>
    <name type="common">Oil palm</name>
    <dbReference type="NCBI Taxonomy" id="51953"/>
    <lineage>
        <taxon>Eukaryota</taxon>
        <taxon>Viridiplantae</taxon>
        <taxon>Streptophyta</taxon>
        <taxon>Embryophyta</taxon>
        <taxon>Tracheophyta</taxon>
        <taxon>Spermatophyta</taxon>
        <taxon>Magnoliopsida</taxon>
        <taxon>Liliopsida</taxon>
        <taxon>Arecaceae</taxon>
        <taxon>Arecoideae</taxon>
        <taxon>Cocoseae</taxon>
        <taxon>Elaeidinae</taxon>
        <taxon>Elaeis</taxon>
    </lineage>
</organism>